<reference evidence="2 3" key="1">
    <citation type="submission" date="2019-10" db="EMBL/GenBank/DDBJ databases">
        <title>Genome sequence of Azospirillum melinis.</title>
        <authorList>
            <person name="Ambrosini A."/>
            <person name="Sant'Anna F.H."/>
            <person name="Cassan F.D."/>
            <person name="Souza E.M."/>
            <person name="Passaglia L.M.P."/>
        </authorList>
    </citation>
    <scope>NUCLEOTIDE SEQUENCE [LARGE SCALE GENOMIC DNA]</scope>
    <source>
        <strain evidence="2 3">TMCY0552</strain>
    </source>
</reference>
<gene>
    <name evidence="2" type="ORF">GBZ48_18195</name>
</gene>
<evidence type="ECO:0000256" key="1">
    <source>
        <dbReference type="SAM" id="MobiDB-lite"/>
    </source>
</evidence>
<feature type="region of interest" description="Disordered" evidence="1">
    <location>
        <begin position="205"/>
        <end position="225"/>
    </location>
</feature>
<evidence type="ECO:0000313" key="2">
    <source>
        <dbReference type="EMBL" id="NUB01202.1"/>
    </source>
</evidence>
<dbReference type="Proteomes" id="UP000605086">
    <property type="component" value="Unassembled WGS sequence"/>
</dbReference>
<name>A0ABX2KC87_9PROT</name>
<sequence length="225" mass="24117">MNGLNEIMDWVASRSRGHATGALAFSAIEAIGEVGLLSLHPRHADPLVQDTVYHLAASGHLPDERRASRVVAAVVRWMEGSRRFPWGDDPARYLDDWRASSALRALAAELPGTGLMAEEVYGVLESGTCWLAYQAVKSDTTLWSTLSPDAVDAISFDAAWYLASAGSGSGMSPRQRLNALMLLSSLNPKILPLADSVRQETTLAAPQRPAEEPAAHSTQAVAVSL</sequence>
<accession>A0ABX2KC87</accession>
<organism evidence="2 3">
    <name type="scientific">Azospirillum melinis</name>
    <dbReference type="NCBI Taxonomy" id="328839"/>
    <lineage>
        <taxon>Bacteria</taxon>
        <taxon>Pseudomonadati</taxon>
        <taxon>Pseudomonadota</taxon>
        <taxon>Alphaproteobacteria</taxon>
        <taxon>Rhodospirillales</taxon>
        <taxon>Azospirillaceae</taxon>
        <taxon>Azospirillum</taxon>
    </lineage>
</organism>
<protein>
    <submittedName>
        <fullName evidence="2">Uncharacterized protein</fullName>
    </submittedName>
</protein>
<keyword evidence="3" id="KW-1185">Reference proteome</keyword>
<evidence type="ECO:0000313" key="3">
    <source>
        <dbReference type="Proteomes" id="UP000605086"/>
    </source>
</evidence>
<comment type="caution">
    <text evidence="2">The sequence shown here is derived from an EMBL/GenBank/DDBJ whole genome shotgun (WGS) entry which is preliminary data.</text>
</comment>
<dbReference type="EMBL" id="WHOS01000023">
    <property type="protein sequence ID" value="NUB01202.1"/>
    <property type="molecule type" value="Genomic_DNA"/>
</dbReference>
<dbReference type="RefSeq" id="WP_174472284.1">
    <property type="nucleotide sequence ID" value="NZ_JAGINN010000023.1"/>
</dbReference>
<feature type="compositionally biased region" description="Polar residues" evidence="1">
    <location>
        <begin position="216"/>
        <end position="225"/>
    </location>
</feature>
<proteinExistence type="predicted"/>